<dbReference type="SUPFAM" id="SSF47598">
    <property type="entry name" value="Ribbon-helix-helix"/>
    <property type="match status" value="1"/>
</dbReference>
<dbReference type="NCBIfam" id="TIGR02606">
    <property type="entry name" value="antidote_CC2985"/>
    <property type="match status" value="1"/>
</dbReference>
<dbReference type="GO" id="GO:0006355">
    <property type="term" value="P:regulation of DNA-templated transcription"/>
    <property type="evidence" value="ECO:0007669"/>
    <property type="project" value="InterPro"/>
</dbReference>
<dbReference type="AlphaFoldDB" id="A0A9X1B6R4"/>
<dbReference type="PANTHER" id="PTHR36582">
    <property type="entry name" value="ANTITOXIN PARD"/>
    <property type="match status" value="1"/>
</dbReference>
<comment type="function">
    <text evidence="4">Antitoxin component of a type II toxin-antitoxin (TA) system. Neutralizes the effect of toxin ParE.</text>
</comment>
<keyword evidence="3" id="KW-1277">Toxin-antitoxin system</keyword>
<gene>
    <name evidence="6" type="ORF">CKO42_26035</name>
</gene>
<evidence type="ECO:0000256" key="3">
    <source>
        <dbReference type="ARBA" id="ARBA00022649"/>
    </source>
</evidence>
<dbReference type="InterPro" id="IPR038296">
    <property type="entry name" value="ParD_sf"/>
</dbReference>
<dbReference type="CDD" id="cd22231">
    <property type="entry name" value="RHH_NikR_HicB-like"/>
    <property type="match status" value="1"/>
</dbReference>
<keyword evidence="7" id="KW-1185">Reference proteome</keyword>
<evidence type="ECO:0000256" key="1">
    <source>
        <dbReference type="ARBA" id="ARBA00008580"/>
    </source>
</evidence>
<dbReference type="Pfam" id="PF01402">
    <property type="entry name" value="RHH_1"/>
    <property type="match status" value="1"/>
</dbReference>
<feature type="domain" description="Ribbon-helix-helix protein CopG" evidence="5">
    <location>
        <begin position="6"/>
        <end position="45"/>
    </location>
</feature>
<dbReference type="PANTHER" id="PTHR36582:SF2">
    <property type="entry name" value="ANTITOXIN PARD"/>
    <property type="match status" value="1"/>
</dbReference>
<dbReference type="InterPro" id="IPR010985">
    <property type="entry name" value="Ribbon_hlx_hlx"/>
</dbReference>
<dbReference type="RefSeq" id="WP_200252055.1">
    <property type="nucleotide sequence ID" value="NZ_NRRY01000116.1"/>
</dbReference>
<evidence type="ECO:0000256" key="4">
    <source>
        <dbReference type="ARBA" id="ARBA00037106"/>
    </source>
</evidence>
<proteinExistence type="inferred from homology"/>
<comment type="similarity">
    <text evidence="1">Belongs to the ParD antitoxin family.</text>
</comment>
<name>A0A9X1B6R4_9GAMM</name>
<evidence type="ECO:0000313" key="7">
    <source>
        <dbReference type="Proteomes" id="UP001138768"/>
    </source>
</evidence>
<protein>
    <recommendedName>
        <fullName evidence="2">Antitoxin ParD</fullName>
    </recommendedName>
</protein>
<dbReference type="InterPro" id="IPR002145">
    <property type="entry name" value="CopG"/>
</dbReference>
<organism evidence="6 7">
    <name type="scientific">Lamprobacter modestohalophilus</name>
    <dbReference type="NCBI Taxonomy" id="1064514"/>
    <lineage>
        <taxon>Bacteria</taxon>
        <taxon>Pseudomonadati</taxon>
        <taxon>Pseudomonadota</taxon>
        <taxon>Gammaproteobacteria</taxon>
        <taxon>Chromatiales</taxon>
        <taxon>Chromatiaceae</taxon>
        <taxon>Lamprobacter</taxon>
    </lineage>
</organism>
<evidence type="ECO:0000256" key="2">
    <source>
        <dbReference type="ARBA" id="ARBA00017940"/>
    </source>
</evidence>
<comment type="caution">
    <text evidence="6">The sequence shown here is derived from an EMBL/GenBank/DDBJ whole genome shotgun (WGS) entry which is preliminary data.</text>
</comment>
<dbReference type="InterPro" id="IPR022789">
    <property type="entry name" value="ParD"/>
</dbReference>
<sequence length="96" mass="10651">MANVEKVSIALTPEMLAVVREAVESGDYASSSDVLREALQDWKRRRALEQKDLEALRRLWQQGLASGPGRYADMAAIKAEARRRQAAAQDTQPPDA</sequence>
<evidence type="ECO:0000259" key="5">
    <source>
        <dbReference type="Pfam" id="PF01402"/>
    </source>
</evidence>
<accession>A0A9X1B6R4</accession>
<dbReference type="Gene3D" id="6.10.10.120">
    <property type="entry name" value="Antitoxin ParD1-like"/>
    <property type="match status" value="1"/>
</dbReference>
<dbReference type="EMBL" id="NRRY01000116">
    <property type="protein sequence ID" value="MBK1621778.1"/>
    <property type="molecule type" value="Genomic_DNA"/>
</dbReference>
<reference evidence="6 7" key="1">
    <citation type="journal article" date="2020" name="Microorganisms">
        <title>Osmotic Adaptation and Compatible Solute Biosynthesis of Phototrophic Bacteria as Revealed from Genome Analyses.</title>
        <authorList>
            <person name="Imhoff J.F."/>
            <person name="Rahn T."/>
            <person name="Kunzel S."/>
            <person name="Keller A."/>
            <person name="Neulinger S.C."/>
        </authorList>
    </citation>
    <scope>NUCLEOTIDE SEQUENCE [LARGE SCALE GENOMIC DNA]</scope>
    <source>
        <strain evidence="6 7">DSM 25653</strain>
    </source>
</reference>
<dbReference type="Proteomes" id="UP001138768">
    <property type="component" value="Unassembled WGS sequence"/>
</dbReference>
<evidence type="ECO:0000313" key="6">
    <source>
        <dbReference type="EMBL" id="MBK1621778.1"/>
    </source>
</evidence>